<name>A0A9N9A1H6_9GLOM</name>
<protein>
    <submittedName>
        <fullName evidence="3">4052_t:CDS:1</fullName>
    </submittedName>
</protein>
<accession>A0A9N9A1H6</accession>
<keyword evidence="4" id="KW-1185">Reference proteome</keyword>
<dbReference type="Pfam" id="PF20584">
    <property type="entry name" value="DUF6787"/>
    <property type="match status" value="1"/>
</dbReference>
<feature type="transmembrane region" description="Helical" evidence="1">
    <location>
        <begin position="130"/>
        <end position="148"/>
    </location>
</feature>
<evidence type="ECO:0000313" key="4">
    <source>
        <dbReference type="Proteomes" id="UP000789706"/>
    </source>
</evidence>
<sequence>MIFPSSSSLKLLSLLSPHRIIYRRSCTFSSRSNKIDTFGFNINNKIKCQFPHSPLLLLLPQKKMNNNLFSTTSNAEVREPLLPYINDNNNNSSLITSRRKFSTSSNNSNDDTSPTSEELKRWSWVWWKEWTIIFIVFGITGSTTVRLVRPLLNNVLGIEEGPWSYRFSYLSITLPLYSIILICVGTLFRRQQYFKKIVFRMYGRFIPNKLVNRISNKVGNRNGTSSTKRNSDENL</sequence>
<evidence type="ECO:0000313" key="3">
    <source>
        <dbReference type="EMBL" id="CAG8513643.1"/>
    </source>
</evidence>
<keyword evidence="1" id="KW-0812">Transmembrane</keyword>
<keyword evidence="1" id="KW-1133">Transmembrane helix</keyword>
<comment type="caution">
    <text evidence="3">The sequence shown here is derived from an EMBL/GenBank/DDBJ whole genome shotgun (WGS) entry which is preliminary data.</text>
</comment>
<reference evidence="3" key="1">
    <citation type="submission" date="2021-06" db="EMBL/GenBank/DDBJ databases">
        <authorList>
            <person name="Kallberg Y."/>
            <person name="Tangrot J."/>
            <person name="Rosling A."/>
        </authorList>
    </citation>
    <scope>NUCLEOTIDE SEQUENCE</scope>
    <source>
        <strain evidence="3">AZ414A</strain>
    </source>
</reference>
<organism evidence="3 4">
    <name type="scientific">Diversispora eburnea</name>
    <dbReference type="NCBI Taxonomy" id="1213867"/>
    <lineage>
        <taxon>Eukaryota</taxon>
        <taxon>Fungi</taxon>
        <taxon>Fungi incertae sedis</taxon>
        <taxon>Mucoromycota</taxon>
        <taxon>Glomeromycotina</taxon>
        <taxon>Glomeromycetes</taxon>
        <taxon>Diversisporales</taxon>
        <taxon>Diversisporaceae</taxon>
        <taxon>Diversispora</taxon>
    </lineage>
</organism>
<feature type="domain" description="DUF6787" evidence="2">
    <location>
        <begin position="132"/>
        <end position="205"/>
    </location>
</feature>
<feature type="transmembrane region" description="Helical" evidence="1">
    <location>
        <begin position="168"/>
        <end position="188"/>
    </location>
</feature>
<dbReference type="OrthoDB" id="270912at2759"/>
<dbReference type="EMBL" id="CAJVPK010000463">
    <property type="protein sequence ID" value="CAG8513643.1"/>
    <property type="molecule type" value="Genomic_DNA"/>
</dbReference>
<evidence type="ECO:0000256" key="1">
    <source>
        <dbReference type="SAM" id="Phobius"/>
    </source>
</evidence>
<keyword evidence="1" id="KW-0472">Membrane</keyword>
<proteinExistence type="predicted"/>
<dbReference type="InterPro" id="IPR046714">
    <property type="entry name" value="DUF6787"/>
</dbReference>
<dbReference type="AlphaFoldDB" id="A0A9N9A1H6"/>
<evidence type="ECO:0000259" key="2">
    <source>
        <dbReference type="Pfam" id="PF20584"/>
    </source>
</evidence>
<dbReference type="Proteomes" id="UP000789706">
    <property type="component" value="Unassembled WGS sequence"/>
</dbReference>
<gene>
    <name evidence="3" type="ORF">DEBURN_LOCUS5305</name>
</gene>